<accession>A0A4R6UH98</accession>
<dbReference type="GO" id="GO:0055085">
    <property type="term" value="P:transmembrane transport"/>
    <property type="evidence" value="ECO:0007669"/>
    <property type="project" value="InterPro"/>
</dbReference>
<keyword evidence="1" id="KW-0732">Signal</keyword>
<dbReference type="Gene3D" id="3.40.190.10">
    <property type="entry name" value="Periplasmic binding protein-like II"/>
    <property type="match status" value="1"/>
</dbReference>
<keyword evidence="3" id="KW-0479">Metal-binding</keyword>
<evidence type="ECO:0000256" key="3">
    <source>
        <dbReference type="PIRSR" id="PIRSR039026-2"/>
    </source>
</evidence>
<feature type="binding site" evidence="3">
    <location>
        <position position="222"/>
    </location>
    <ligand>
        <name>Na(+)</name>
        <dbReference type="ChEBI" id="CHEBI:29101"/>
    </ligand>
</feature>
<dbReference type="GO" id="GO:0046872">
    <property type="term" value="F:metal ion binding"/>
    <property type="evidence" value="ECO:0007669"/>
    <property type="project" value="UniProtKB-KW"/>
</dbReference>
<evidence type="ECO:0000313" key="5">
    <source>
        <dbReference type="Proteomes" id="UP000295375"/>
    </source>
</evidence>
<comment type="caution">
    <text evidence="4">The sequence shown here is derived from an EMBL/GenBank/DDBJ whole genome shotgun (WGS) entry which is preliminary data.</text>
</comment>
<dbReference type="SUPFAM" id="SSF53850">
    <property type="entry name" value="Periplasmic binding protein-like II"/>
    <property type="match status" value="1"/>
</dbReference>
<protein>
    <submittedName>
        <fullName evidence="4">TRAP-type mannitol/chloroaromatic compound transport system substrate-binding protein</fullName>
    </submittedName>
</protein>
<dbReference type="Pfam" id="PF03480">
    <property type="entry name" value="DctP"/>
    <property type="match status" value="1"/>
</dbReference>
<dbReference type="PANTHER" id="PTHR33376">
    <property type="match status" value="1"/>
</dbReference>
<dbReference type="EMBL" id="SNYM01000014">
    <property type="protein sequence ID" value="TDQ46231.1"/>
    <property type="molecule type" value="Genomic_DNA"/>
</dbReference>
<organism evidence="4 5">
    <name type="scientific">Permianibacter aggregans</name>
    <dbReference type="NCBI Taxonomy" id="1510150"/>
    <lineage>
        <taxon>Bacteria</taxon>
        <taxon>Pseudomonadati</taxon>
        <taxon>Pseudomonadota</taxon>
        <taxon>Gammaproteobacteria</taxon>
        <taxon>Pseudomonadales</taxon>
        <taxon>Pseudomonadaceae</taxon>
        <taxon>Permianibacter</taxon>
    </lineage>
</organism>
<dbReference type="InterPro" id="IPR038404">
    <property type="entry name" value="TRAP_DctP_sf"/>
</dbReference>
<dbReference type="OrthoDB" id="9177965at2"/>
<reference evidence="4 5" key="1">
    <citation type="submission" date="2019-03" db="EMBL/GenBank/DDBJ databases">
        <title>Genomic Encyclopedia of Type Strains, Phase IV (KMG-IV): sequencing the most valuable type-strain genomes for metagenomic binning, comparative biology and taxonomic classification.</title>
        <authorList>
            <person name="Goeker M."/>
        </authorList>
    </citation>
    <scope>NUCLEOTIDE SEQUENCE [LARGE SCALE GENOMIC DNA]</scope>
    <source>
        <strain evidence="4 5">DSM 103792</strain>
    </source>
</reference>
<dbReference type="InterPro" id="IPR018389">
    <property type="entry name" value="DctP_fam"/>
</dbReference>
<keyword evidence="5" id="KW-1185">Reference proteome</keyword>
<proteinExistence type="predicted"/>
<evidence type="ECO:0000256" key="1">
    <source>
        <dbReference type="ARBA" id="ARBA00022729"/>
    </source>
</evidence>
<feature type="binding site" evidence="3">
    <location>
        <position position="247"/>
    </location>
    <ligand>
        <name>substrate</name>
    </ligand>
</feature>
<feature type="binding site" evidence="2">
    <location>
        <position position="184"/>
    </location>
    <ligand>
        <name>substrate</name>
    </ligand>
</feature>
<dbReference type="PANTHER" id="PTHR33376:SF5">
    <property type="entry name" value="EXTRACYTOPLASMIC SOLUTE RECEPTOR PROTEIN"/>
    <property type="match status" value="1"/>
</dbReference>
<dbReference type="Proteomes" id="UP000295375">
    <property type="component" value="Unassembled WGS sequence"/>
</dbReference>
<dbReference type="AlphaFoldDB" id="A0A4R6UH98"/>
<sequence length="364" mass="39214">MKRRDLLGALAVGGALAVTGCSKEQKSDGAAAVNTGQTFKWSMATTWPKDFQGVGTGANYFAKLVNDMSAGRLQIKVYGAGEIVPALEVFDAVSQGTVEIGHGASYYWKGKMPVAPLFSAIPFGMTATEINGWLYHGGGMALYRELYAPFNVIPTVGGNTGCQMAGWFKRDINSLADIKGLKMRIPGLGGEVLARAGGEPVLIPGGEVFTALQTGAIDAAEWIGPYNDLAFGLYKAAQNYYYPGWHEPGTALEIIINKQRFEALPADLQAIVMTAAQAANIDMLSEFTARNHEALRSLITDHQVQVKRLPDDVLAELKKHGDAIVRESASADQISQRILESCTGFLASVKDWSKIADLSYMQTR</sequence>
<feature type="binding site" evidence="2">
    <location>
        <position position="163"/>
    </location>
    <ligand>
        <name>substrate</name>
    </ligand>
</feature>
<feature type="binding site" evidence="3">
    <location>
        <position position="221"/>
    </location>
    <ligand>
        <name>substrate</name>
    </ligand>
</feature>
<dbReference type="PIRSF" id="PIRSF039026">
    <property type="entry name" value="SiaP"/>
    <property type="match status" value="1"/>
</dbReference>
<dbReference type="InterPro" id="IPR026289">
    <property type="entry name" value="SBP_TakP-like"/>
</dbReference>
<dbReference type="Gene3D" id="3.40.190.170">
    <property type="entry name" value="Bacterial extracellular solute-binding protein, family 7"/>
    <property type="match status" value="1"/>
</dbReference>
<evidence type="ECO:0000313" key="4">
    <source>
        <dbReference type="EMBL" id="TDQ46231.1"/>
    </source>
</evidence>
<gene>
    <name evidence="4" type="ORF">EV696_11416</name>
</gene>
<dbReference type="GO" id="GO:0031317">
    <property type="term" value="C:tripartite ATP-independent periplasmic transporter complex"/>
    <property type="evidence" value="ECO:0007669"/>
    <property type="project" value="InterPro"/>
</dbReference>
<dbReference type="NCBIfam" id="NF037995">
    <property type="entry name" value="TRAP_S1"/>
    <property type="match status" value="1"/>
</dbReference>
<name>A0A4R6UH98_9GAMM</name>
<evidence type="ECO:0000256" key="2">
    <source>
        <dbReference type="PIRSR" id="PIRSR039026-1"/>
    </source>
</evidence>
<dbReference type="RefSeq" id="WP_133591895.1">
    <property type="nucleotide sequence ID" value="NZ_CP037953.1"/>
</dbReference>
<dbReference type="PROSITE" id="PS51257">
    <property type="entry name" value="PROKAR_LIPOPROTEIN"/>
    <property type="match status" value="1"/>
</dbReference>